<name>A0A060WHV6_ONCMY</name>
<comment type="function">
    <text evidence="9">Catalyzes the cleavage of thioester bonds from S-palmitoyl-CoA or S-palmitoyl-N-acetylcysteamine (unbranched structures) but does not have activity against palmitoylcysteine or palmitoylated proteins, branched structures or bulky head groups. Conversely, hydrolyzes both long and short chain fatty acyl-CoA substrate.</text>
</comment>
<gene>
    <name evidence="10" type="ORF">GSONMT00071952001</name>
</gene>
<evidence type="ECO:0000256" key="6">
    <source>
        <dbReference type="ARBA" id="ARBA00023228"/>
    </source>
</evidence>
<evidence type="ECO:0000256" key="2">
    <source>
        <dbReference type="ARBA" id="ARBA00010758"/>
    </source>
</evidence>
<reference evidence="10" key="2">
    <citation type="submission" date="2014-03" db="EMBL/GenBank/DDBJ databases">
        <authorList>
            <person name="Genoscope - CEA"/>
        </authorList>
    </citation>
    <scope>NUCLEOTIDE SEQUENCE</scope>
</reference>
<comment type="subcellular location">
    <subcellularLocation>
        <location evidence="1">Lysosome</location>
    </subcellularLocation>
</comment>
<dbReference type="PANTHER" id="PTHR11247">
    <property type="entry name" value="PALMITOYL-PROTEIN THIOESTERASE/DOLICHYLDIPHOSPHATASE 1"/>
    <property type="match status" value="1"/>
</dbReference>
<dbReference type="PANTHER" id="PTHR11247:SF71">
    <property type="entry name" value="ZGC:66024"/>
    <property type="match status" value="1"/>
</dbReference>
<dbReference type="STRING" id="8022.A0A060WHV6"/>
<sequence>MRTSLDINVNGLLLLLCGVNLAGTLGYKPVIIVHGLFDGPKQFLMMSRLIQEAHPGTNVSVIDLYDNMASLKPLWVQVQGFKKLLYPIMQEAENGIHLICFSQGGLICRGLLSTLPDHNVQSFISLSSPQAGQYGDTDILKIVFPHYLKARVFHVCYSSVGQKWSICNFWNDPHQRERFLKSSNYLALLNGERPHREITEWRKNFLRINKLVLIGGPDDGVITPWESSHFGFYDINETIVEMKNQEWYGRDSFGLKTLHARGDLAVFVLSGVKHSYWHSNETVFRDCIEEWLT</sequence>
<dbReference type="EC" id="3.1.2.2" evidence="7"/>
<dbReference type="Pfam" id="PF02089">
    <property type="entry name" value="Palm_thioest"/>
    <property type="match status" value="1"/>
</dbReference>
<dbReference type="Proteomes" id="UP000193380">
    <property type="component" value="Unassembled WGS sequence"/>
</dbReference>
<proteinExistence type="inferred from homology"/>
<organism evidence="10 11">
    <name type="scientific">Oncorhynchus mykiss</name>
    <name type="common">Rainbow trout</name>
    <name type="synonym">Salmo gairdneri</name>
    <dbReference type="NCBI Taxonomy" id="8022"/>
    <lineage>
        <taxon>Eukaryota</taxon>
        <taxon>Metazoa</taxon>
        <taxon>Chordata</taxon>
        <taxon>Craniata</taxon>
        <taxon>Vertebrata</taxon>
        <taxon>Euteleostomi</taxon>
        <taxon>Actinopterygii</taxon>
        <taxon>Neopterygii</taxon>
        <taxon>Teleostei</taxon>
        <taxon>Protacanthopterygii</taxon>
        <taxon>Salmoniformes</taxon>
        <taxon>Salmonidae</taxon>
        <taxon>Salmoninae</taxon>
        <taxon>Oncorhynchus</taxon>
    </lineage>
</organism>
<dbReference type="FunFam" id="3.40.50.1820:FF:000037">
    <property type="entry name" value="Lysosomal thioesterase PPT2 homolog"/>
    <property type="match status" value="1"/>
</dbReference>
<dbReference type="Gene3D" id="3.40.50.1820">
    <property type="entry name" value="alpha/beta hydrolase"/>
    <property type="match status" value="1"/>
</dbReference>
<evidence type="ECO:0000256" key="3">
    <source>
        <dbReference type="ARBA" id="ARBA00022729"/>
    </source>
</evidence>
<evidence type="ECO:0000256" key="9">
    <source>
        <dbReference type="ARBA" id="ARBA00093353"/>
    </source>
</evidence>
<keyword evidence="3" id="KW-0732">Signal</keyword>
<dbReference type="GO" id="GO:0098599">
    <property type="term" value="F:palmitoyl hydrolase activity"/>
    <property type="evidence" value="ECO:0007669"/>
    <property type="project" value="UniProtKB-ARBA"/>
</dbReference>
<dbReference type="InterPro" id="IPR029058">
    <property type="entry name" value="AB_hydrolase_fold"/>
</dbReference>
<evidence type="ECO:0000256" key="5">
    <source>
        <dbReference type="ARBA" id="ARBA00023180"/>
    </source>
</evidence>
<protein>
    <recommendedName>
        <fullName evidence="7">palmitoyl-CoA hydrolase</fullName>
        <ecNumber evidence="7">3.1.2.2</ecNumber>
    </recommendedName>
</protein>
<keyword evidence="4" id="KW-0378">Hydrolase</keyword>
<keyword evidence="6" id="KW-0458">Lysosome</keyword>
<dbReference type="AlphaFoldDB" id="A0A060WHV6"/>
<dbReference type="SUPFAM" id="SSF53474">
    <property type="entry name" value="alpha/beta-Hydrolases"/>
    <property type="match status" value="1"/>
</dbReference>
<keyword evidence="5" id="KW-0325">Glycoprotein</keyword>
<evidence type="ECO:0000313" key="11">
    <source>
        <dbReference type="Proteomes" id="UP000193380"/>
    </source>
</evidence>
<evidence type="ECO:0000256" key="7">
    <source>
        <dbReference type="ARBA" id="ARBA00038848"/>
    </source>
</evidence>
<accession>A0A060WHV6</accession>
<dbReference type="EMBL" id="FR904483">
    <property type="protein sequence ID" value="CDQ64789.1"/>
    <property type="molecule type" value="Genomic_DNA"/>
</dbReference>
<reference evidence="10" key="1">
    <citation type="journal article" date="2014" name="Nat. Commun.">
        <title>The rainbow trout genome provides novel insights into evolution after whole-genome duplication in vertebrates.</title>
        <authorList>
            <person name="Berthelot C."/>
            <person name="Brunet F."/>
            <person name="Chalopin D."/>
            <person name="Juanchich A."/>
            <person name="Bernard M."/>
            <person name="Noel B."/>
            <person name="Bento P."/>
            <person name="Da Silva C."/>
            <person name="Labadie K."/>
            <person name="Alberti A."/>
            <person name="Aury J.M."/>
            <person name="Louis A."/>
            <person name="Dehais P."/>
            <person name="Bardou P."/>
            <person name="Montfort J."/>
            <person name="Klopp C."/>
            <person name="Cabau C."/>
            <person name="Gaspin C."/>
            <person name="Thorgaard G.H."/>
            <person name="Boussaha M."/>
            <person name="Quillet E."/>
            <person name="Guyomard R."/>
            <person name="Galiana D."/>
            <person name="Bobe J."/>
            <person name="Volff J.N."/>
            <person name="Genet C."/>
            <person name="Wincker P."/>
            <person name="Jaillon O."/>
            <person name="Roest Crollius H."/>
            <person name="Guiguen Y."/>
        </authorList>
    </citation>
    <scope>NUCLEOTIDE SEQUENCE [LARGE SCALE GENOMIC DNA]</scope>
</reference>
<comment type="catalytic activity">
    <reaction evidence="8">
        <text>S-hexadecanoyl-N-acetylcysteamine + H2O = N-acetylcysteamine + hexadecanoate + H(+)</text>
        <dbReference type="Rhea" id="RHEA:84099"/>
        <dbReference type="ChEBI" id="CHEBI:7896"/>
        <dbReference type="ChEBI" id="CHEBI:15377"/>
        <dbReference type="ChEBI" id="CHEBI:15378"/>
        <dbReference type="ChEBI" id="CHEBI:74410"/>
        <dbReference type="ChEBI" id="CHEBI:233601"/>
    </reaction>
</comment>
<dbReference type="PaxDb" id="8022-A0A060WHV6"/>
<evidence type="ECO:0000256" key="4">
    <source>
        <dbReference type="ARBA" id="ARBA00022801"/>
    </source>
</evidence>
<comment type="similarity">
    <text evidence="2">Belongs to the palmitoyl-protein thioesterase family.</text>
</comment>
<dbReference type="GO" id="GO:0016790">
    <property type="term" value="F:thiolester hydrolase activity"/>
    <property type="evidence" value="ECO:0007669"/>
    <property type="project" value="UniProtKB-ARBA"/>
</dbReference>
<evidence type="ECO:0000313" key="10">
    <source>
        <dbReference type="EMBL" id="CDQ64789.1"/>
    </source>
</evidence>
<evidence type="ECO:0000256" key="1">
    <source>
        <dbReference type="ARBA" id="ARBA00004371"/>
    </source>
</evidence>
<dbReference type="GO" id="GO:0005764">
    <property type="term" value="C:lysosome"/>
    <property type="evidence" value="ECO:0007669"/>
    <property type="project" value="UniProtKB-SubCell"/>
</dbReference>
<evidence type="ECO:0000256" key="8">
    <source>
        <dbReference type="ARBA" id="ARBA00093223"/>
    </source>
</evidence>